<sequence length="190" mass="21303">MAEEAWRVKSSAMKIGVRISDGEEVVWDAATFFFGDLVDGDVEAFVDLHFDRVDDLGGREASGEVGIVGAGGAHNDNDLVFAVVGEEKVHSEAHLKDEINFINAEFGIRRVEGEDSNMKIDKPQGQLWEMRDILEWMAIRDIGVIREKDKENRRERKGKMIQKGGSSDKRKGEEQKAKAIENKPVNVMTE</sequence>
<dbReference type="AlphaFoldDB" id="A0A834XHH0"/>
<dbReference type="OrthoDB" id="10343902at2759"/>
<comment type="caution">
    <text evidence="2">The sequence shown here is derived from an EMBL/GenBank/DDBJ whole genome shotgun (WGS) entry which is preliminary data.</text>
</comment>
<name>A0A834XHH0_9FABA</name>
<organism evidence="2 3">
    <name type="scientific">Senna tora</name>
    <dbReference type="NCBI Taxonomy" id="362788"/>
    <lineage>
        <taxon>Eukaryota</taxon>
        <taxon>Viridiplantae</taxon>
        <taxon>Streptophyta</taxon>
        <taxon>Embryophyta</taxon>
        <taxon>Tracheophyta</taxon>
        <taxon>Spermatophyta</taxon>
        <taxon>Magnoliopsida</taxon>
        <taxon>eudicotyledons</taxon>
        <taxon>Gunneridae</taxon>
        <taxon>Pentapetalae</taxon>
        <taxon>rosids</taxon>
        <taxon>fabids</taxon>
        <taxon>Fabales</taxon>
        <taxon>Fabaceae</taxon>
        <taxon>Caesalpinioideae</taxon>
        <taxon>Cassia clade</taxon>
        <taxon>Senna</taxon>
    </lineage>
</organism>
<feature type="region of interest" description="Disordered" evidence="1">
    <location>
        <begin position="148"/>
        <end position="190"/>
    </location>
</feature>
<proteinExistence type="predicted"/>
<dbReference type="EMBL" id="JAAIUW010000001">
    <property type="protein sequence ID" value="KAF7845590.1"/>
    <property type="molecule type" value="Genomic_DNA"/>
</dbReference>
<evidence type="ECO:0000313" key="2">
    <source>
        <dbReference type="EMBL" id="KAF7845590.1"/>
    </source>
</evidence>
<evidence type="ECO:0000256" key="1">
    <source>
        <dbReference type="SAM" id="MobiDB-lite"/>
    </source>
</evidence>
<gene>
    <name evidence="2" type="ORF">G2W53_002495</name>
</gene>
<dbReference type="Proteomes" id="UP000634136">
    <property type="component" value="Unassembled WGS sequence"/>
</dbReference>
<evidence type="ECO:0000313" key="3">
    <source>
        <dbReference type="Proteomes" id="UP000634136"/>
    </source>
</evidence>
<accession>A0A834XHH0</accession>
<feature type="compositionally biased region" description="Basic and acidic residues" evidence="1">
    <location>
        <begin position="166"/>
        <end position="181"/>
    </location>
</feature>
<protein>
    <submittedName>
        <fullName evidence="2">Uncharacterized protein</fullName>
    </submittedName>
</protein>
<keyword evidence="3" id="KW-1185">Reference proteome</keyword>
<reference evidence="2" key="1">
    <citation type="submission" date="2020-09" db="EMBL/GenBank/DDBJ databases">
        <title>Genome-Enabled Discovery of Anthraquinone Biosynthesis in Senna tora.</title>
        <authorList>
            <person name="Kang S.-H."/>
            <person name="Pandey R.P."/>
            <person name="Lee C.-M."/>
            <person name="Sim J.-S."/>
            <person name="Jeong J.-T."/>
            <person name="Choi B.-S."/>
            <person name="Jung M."/>
            <person name="Ginzburg D."/>
            <person name="Zhao K."/>
            <person name="Won S.Y."/>
            <person name="Oh T.-J."/>
            <person name="Yu Y."/>
            <person name="Kim N.-H."/>
            <person name="Lee O.R."/>
            <person name="Lee T.-H."/>
            <person name="Bashyal P."/>
            <person name="Kim T.-S."/>
            <person name="Lee W.-H."/>
            <person name="Kawkins C."/>
            <person name="Kim C.-K."/>
            <person name="Kim J.S."/>
            <person name="Ahn B.O."/>
            <person name="Rhee S.Y."/>
            <person name="Sohng J.K."/>
        </authorList>
    </citation>
    <scope>NUCLEOTIDE SEQUENCE</scope>
    <source>
        <tissue evidence="2">Leaf</tissue>
    </source>
</reference>